<reference evidence="2 3" key="1">
    <citation type="journal article" date="2019" name="Environ. Microbiol.">
        <title>At the nexus of three kingdoms: the genome of the mycorrhizal fungus Gigaspora margarita provides insights into plant, endobacterial and fungal interactions.</title>
        <authorList>
            <person name="Venice F."/>
            <person name="Ghignone S."/>
            <person name="Salvioli di Fossalunga A."/>
            <person name="Amselem J."/>
            <person name="Novero M."/>
            <person name="Xianan X."/>
            <person name="Sedzielewska Toro K."/>
            <person name="Morin E."/>
            <person name="Lipzen A."/>
            <person name="Grigoriev I.V."/>
            <person name="Henrissat B."/>
            <person name="Martin F.M."/>
            <person name="Bonfante P."/>
        </authorList>
    </citation>
    <scope>NUCLEOTIDE SEQUENCE [LARGE SCALE GENOMIC DNA]</scope>
    <source>
        <strain evidence="2 3">BEG34</strain>
    </source>
</reference>
<evidence type="ECO:0000313" key="3">
    <source>
        <dbReference type="Proteomes" id="UP000439903"/>
    </source>
</evidence>
<dbReference type="Proteomes" id="UP000439903">
    <property type="component" value="Unassembled WGS sequence"/>
</dbReference>
<dbReference type="EMBL" id="WTPW01002845">
    <property type="protein sequence ID" value="KAF0362928.1"/>
    <property type="molecule type" value="Genomic_DNA"/>
</dbReference>
<feature type="domain" description="HAT C-terminal dimerisation" evidence="1">
    <location>
        <begin position="258"/>
        <end position="318"/>
    </location>
</feature>
<dbReference type="SUPFAM" id="SSF53098">
    <property type="entry name" value="Ribonuclease H-like"/>
    <property type="match status" value="1"/>
</dbReference>
<comment type="caution">
    <text evidence="2">The sequence shown here is derived from an EMBL/GenBank/DDBJ whole genome shotgun (WGS) entry which is preliminary data.</text>
</comment>
<dbReference type="GO" id="GO:0046983">
    <property type="term" value="F:protein dimerization activity"/>
    <property type="evidence" value="ECO:0007669"/>
    <property type="project" value="InterPro"/>
</dbReference>
<proteinExistence type="predicted"/>
<dbReference type="InterPro" id="IPR008906">
    <property type="entry name" value="HATC_C_dom"/>
</dbReference>
<organism evidence="2 3">
    <name type="scientific">Gigaspora margarita</name>
    <dbReference type="NCBI Taxonomy" id="4874"/>
    <lineage>
        <taxon>Eukaryota</taxon>
        <taxon>Fungi</taxon>
        <taxon>Fungi incertae sedis</taxon>
        <taxon>Mucoromycota</taxon>
        <taxon>Glomeromycotina</taxon>
        <taxon>Glomeromycetes</taxon>
        <taxon>Diversisporales</taxon>
        <taxon>Gigasporaceae</taxon>
        <taxon>Gigaspora</taxon>
    </lineage>
</organism>
<name>A0A8H4A0Z1_GIGMA</name>
<evidence type="ECO:0000259" key="1">
    <source>
        <dbReference type="Pfam" id="PF05699"/>
    </source>
</evidence>
<dbReference type="InterPro" id="IPR012337">
    <property type="entry name" value="RNaseH-like_sf"/>
</dbReference>
<gene>
    <name evidence="2" type="ORF">F8M41_014000</name>
</gene>
<sequence length="322" mass="37430">MPPTCQVSAISYANKFPDHFFEDHGFLICNTKKKNTILDLVEAFVNANISLKKVDNLYPWLKNNLIDSGSILLAKCLKNSYLKPVYERHIVAIKLEFGNKPVSFIVDKTTDDCTKSVVNILFSYQNITKLVFVDFLNDINNIIVGQLILQTLIKWFIPFNTTRLFVSDSASEMWMPIAQFDLIKGLLDEIQQSVSRYKSQRSCYSIYLHCHGVEKLQKIPLYNKTRWSSYELENPSSSLIYEWSIYCNFELSTIEYNNLAEFWEKISEELPELSKIAQEYIWLLISSCAIEQSFSNYNNILANNRQTLSLDSLQMLNIMYFN</sequence>
<keyword evidence="3" id="KW-1185">Reference proteome</keyword>
<dbReference type="Pfam" id="PF05699">
    <property type="entry name" value="Dimer_Tnp_hAT"/>
    <property type="match status" value="1"/>
</dbReference>
<dbReference type="OrthoDB" id="2349701at2759"/>
<dbReference type="AlphaFoldDB" id="A0A8H4A0Z1"/>
<protein>
    <submittedName>
        <fullName evidence="2">Transcription factor e2f6</fullName>
    </submittedName>
</protein>
<evidence type="ECO:0000313" key="2">
    <source>
        <dbReference type="EMBL" id="KAF0362928.1"/>
    </source>
</evidence>
<accession>A0A8H4A0Z1</accession>